<gene>
    <name evidence="1" type="ORF">HRJ53_09065</name>
</gene>
<dbReference type="EMBL" id="JACDQQ010000877">
    <property type="protein sequence ID" value="MBA0085134.1"/>
    <property type="molecule type" value="Genomic_DNA"/>
</dbReference>
<accession>A0A7V8NPJ4</accession>
<dbReference type="AlphaFoldDB" id="A0A7V8NPJ4"/>
<organism evidence="1 2">
    <name type="scientific">Candidatus Acidiferrum panamense</name>
    <dbReference type="NCBI Taxonomy" id="2741543"/>
    <lineage>
        <taxon>Bacteria</taxon>
        <taxon>Pseudomonadati</taxon>
        <taxon>Acidobacteriota</taxon>
        <taxon>Terriglobia</taxon>
        <taxon>Candidatus Acidiferrales</taxon>
        <taxon>Candidatus Acidiferrum</taxon>
    </lineage>
</organism>
<sequence>MRRQPPPPMPAAAIPTVDDMFSVWRADRCVQDASAHNYIRWIKWFRFYVDCLGLEERAELTREGACRFAEWYGRHRRVSHKKMARAQTALHALNRVYEVMGLHPPKWSTARPPV</sequence>
<evidence type="ECO:0000313" key="2">
    <source>
        <dbReference type="Proteomes" id="UP000567293"/>
    </source>
</evidence>
<protein>
    <recommendedName>
        <fullName evidence="3">Core-binding (CB) domain-containing protein</fullName>
    </recommendedName>
</protein>
<evidence type="ECO:0008006" key="3">
    <source>
        <dbReference type="Google" id="ProtNLM"/>
    </source>
</evidence>
<comment type="caution">
    <text evidence="1">The sequence shown here is derived from an EMBL/GenBank/DDBJ whole genome shotgun (WGS) entry which is preliminary data.</text>
</comment>
<evidence type="ECO:0000313" key="1">
    <source>
        <dbReference type="EMBL" id="MBA0085134.1"/>
    </source>
</evidence>
<dbReference type="Proteomes" id="UP000567293">
    <property type="component" value="Unassembled WGS sequence"/>
</dbReference>
<name>A0A7V8NPJ4_9BACT</name>
<feature type="non-terminal residue" evidence="1">
    <location>
        <position position="114"/>
    </location>
</feature>
<keyword evidence="2" id="KW-1185">Reference proteome</keyword>
<proteinExistence type="predicted"/>
<reference evidence="1" key="1">
    <citation type="submission" date="2020-06" db="EMBL/GenBank/DDBJ databases">
        <title>Legume-microbial interactions unlock mineral nutrients during tropical forest succession.</title>
        <authorList>
            <person name="Epihov D.Z."/>
        </authorList>
    </citation>
    <scope>NUCLEOTIDE SEQUENCE [LARGE SCALE GENOMIC DNA]</scope>
    <source>
        <strain evidence="1">Pan2503</strain>
    </source>
</reference>